<dbReference type="Proteomes" id="UP001459714">
    <property type="component" value="Unassembled WGS sequence"/>
</dbReference>
<evidence type="ECO:0000313" key="2">
    <source>
        <dbReference type="Proteomes" id="UP001459714"/>
    </source>
</evidence>
<gene>
    <name evidence="1" type="ORF">NST17_09165</name>
</gene>
<name>A0ABU9JWY0_9BACI</name>
<reference evidence="1 2" key="1">
    <citation type="submission" date="2024-03" db="EMBL/GenBank/DDBJ databases">
        <title>Bacilli Hybrid Assemblies.</title>
        <authorList>
            <person name="Kovac J."/>
        </authorList>
    </citation>
    <scope>NUCLEOTIDE SEQUENCE [LARGE SCALE GENOMIC DNA]</scope>
    <source>
        <strain evidence="1 2">FSL M8-0022</strain>
    </source>
</reference>
<organism evidence="1 2">
    <name type="scientific">Caldifermentibacillus hisashii</name>
    <dbReference type="NCBI Taxonomy" id="996558"/>
    <lineage>
        <taxon>Bacteria</taxon>
        <taxon>Bacillati</taxon>
        <taxon>Bacillota</taxon>
        <taxon>Bacilli</taxon>
        <taxon>Bacillales</taxon>
        <taxon>Bacillaceae</taxon>
        <taxon>Caldifermentibacillus</taxon>
    </lineage>
</organism>
<sequence>MSSVLKKSWPKFIPETLEYRLGERPLHEYLIQNATDYPNETGYVYYGNHI</sequence>
<evidence type="ECO:0000313" key="1">
    <source>
        <dbReference type="EMBL" id="MEL3957366.1"/>
    </source>
</evidence>
<dbReference type="EMBL" id="JBBYAK010000001">
    <property type="protein sequence ID" value="MEL3957366.1"/>
    <property type="molecule type" value="Genomic_DNA"/>
</dbReference>
<proteinExistence type="predicted"/>
<accession>A0ABU9JWY0</accession>
<protein>
    <submittedName>
        <fullName evidence="1">Uncharacterized protein</fullName>
    </submittedName>
</protein>
<dbReference type="RefSeq" id="WP_161792890.1">
    <property type="nucleotide sequence ID" value="NZ_CP155466.1"/>
</dbReference>
<keyword evidence="2" id="KW-1185">Reference proteome</keyword>
<comment type="caution">
    <text evidence="1">The sequence shown here is derived from an EMBL/GenBank/DDBJ whole genome shotgun (WGS) entry which is preliminary data.</text>
</comment>